<accession>A0AAD5CGD7</accession>
<dbReference type="Proteomes" id="UP001206925">
    <property type="component" value="Unassembled WGS sequence"/>
</dbReference>
<proteinExistence type="predicted"/>
<keyword evidence="2" id="KW-1185">Reference proteome</keyword>
<protein>
    <submittedName>
        <fullName evidence="1">Uncharacterized protein</fullName>
    </submittedName>
</protein>
<evidence type="ECO:0000313" key="2">
    <source>
        <dbReference type="Proteomes" id="UP001206925"/>
    </source>
</evidence>
<reference evidence="1" key="1">
    <citation type="submission" date="2022-06" db="EMBL/GenBank/DDBJ databases">
        <title>Uncovering the hologenomic basis of an extraordinary plant invasion.</title>
        <authorList>
            <person name="Bieker V.C."/>
            <person name="Martin M.D."/>
            <person name="Gilbert T."/>
            <person name="Hodgins K."/>
            <person name="Battlay P."/>
            <person name="Petersen B."/>
            <person name="Wilson J."/>
        </authorList>
    </citation>
    <scope>NUCLEOTIDE SEQUENCE</scope>
    <source>
        <strain evidence="1">AA19_3_7</strain>
        <tissue evidence="1">Leaf</tissue>
    </source>
</reference>
<dbReference type="EMBL" id="JAMZMK010008168">
    <property type="protein sequence ID" value="KAI7741573.1"/>
    <property type="molecule type" value="Genomic_DNA"/>
</dbReference>
<organism evidence="1 2">
    <name type="scientific">Ambrosia artemisiifolia</name>
    <name type="common">Common ragweed</name>
    <dbReference type="NCBI Taxonomy" id="4212"/>
    <lineage>
        <taxon>Eukaryota</taxon>
        <taxon>Viridiplantae</taxon>
        <taxon>Streptophyta</taxon>
        <taxon>Embryophyta</taxon>
        <taxon>Tracheophyta</taxon>
        <taxon>Spermatophyta</taxon>
        <taxon>Magnoliopsida</taxon>
        <taxon>eudicotyledons</taxon>
        <taxon>Gunneridae</taxon>
        <taxon>Pentapetalae</taxon>
        <taxon>asterids</taxon>
        <taxon>campanulids</taxon>
        <taxon>Asterales</taxon>
        <taxon>Asteraceae</taxon>
        <taxon>Asteroideae</taxon>
        <taxon>Heliantheae alliance</taxon>
        <taxon>Heliantheae</taxon>
        <taxon>Ambrosia</taxon>
    </lineage>
</organism>
<evidence type="ECO:0000313" key="1">
    <source>
        <dbReference type="EMBL" id="KAI7741573.1"/>
    </source>
</evidence>
<dbReference type="AlphaFoldDB" id="A0AAD5CGD7"/>
<dbReference type="PANTHER" id="PTHR46922:SF4">
    <property type="entry name" value="DHHA1 DOMAIN PROTEIN"/>
    <property type="match status" value="1"/>
</dbReference>
<sequence length="239" mass="27128">MFFRVEDLPVDQIGDAYLLDFVGRPGFVQQLSPKVDRVIILDHHKTAVKMLEDGEFDSENVTKVIDGGSGATIAYEYFKEKISALANGNTSGFHKFEHRNQDDSGAYKSKTRVNRHEVIELKKRYRAFEETVTTMDRLEYTPQHLVRLLPIVMDGNCFKFNAPVVSAYTLAFSKAVADCCGWKLWYCIQFHYTPQHLVRLLPIVVDGNCFKFNAPTGSTRLPLRLRPPTDNQKSGFGSA</sequence>
<name>A0AAD5CGD7_AMBAR</name>
<dbReference type="PANTHER" id="PTHR46922">
    <property type="entry name" value="DHHA1 DOMAIN PROTEIN"/>
    <property type="match status" value="1"/>
</dbReference>
<gene>
    <name evidence="1" type="ORF">M8C21_027236</name>
</gene>
<comment type="caution">
    <text evidence="1">The sequence shown here is derived from an EMBL/GenBank/DDBJ whole genome shotgun (WGS) entry which is preliminary data.</text>
</comment>